<feature type="domain" description="MIP18 family-like" evidence="1">
    <location>
        <begin position="23"/>
        <end position="81"/>
    </location>
</feature>
<dbReference type="Pfam" id="PF23451">
    <property type="entry name" value="Zn_ribbon_PaaD"/>
    <property type="match status" value="1"/>
</dbReference>
<dbReference type="PANTHER" id="PTHR42831:SF3">
    <property type="entry name" value="1,2-PHENYLACETYL-COA EPOXIDASE, SUBUNIT D-RELATED"/>
    <property type="match status" value="1"/>
</dbReference>
<dbReference type="InterPro" id="IPR052339">
    <property type="entry name" value="Fe-S_Maturation_MIP18"/>
</dbReference>
<feature type="domain" description="PaaD zinc beta ribbon" evidence="2">
    <location>
        <begin position="130"/>
        <end position="172"/>
    </location>
</feature>
<evidence type="ECO:0000313" key="3">
    <source>
        <dbReference type="EMBL" id="GGC54804.1"/>
    </source>
</evidence>
<dbReference type="InterPro" id="IPR056572">
    <property type="entry name" value="Zn_ribbon_PaaD"/>
</dbReference>
<dbReference type="Proteomes" id="UP000637002">
    <property type="component" value="Unassembled WGS sequence"/>
</dbReference>
<dbReference type="EMBL" id="BMGG01000002">
    <property type="protein sequence ID" value="GGC54804.1"/>
    <property type="molecule type" value="Genomic_DNA"/>
</dbReference>
<sequence>MTVRRSPPPTPAAASSARLTAARRAAATVVDPEIPVLTIADLGVLRDVRLGDERVEVDITPTYSGCPAMNMIALELEVALARAGFAAVKVNTILAPAWTTDWMSEEGRRKLRDYGIAPPRRGAGRRALFGVEEVACPRCGSEDTAEIAAFGSTSCKSLWRCRACREPFDAFKCH</sequence>
<organism evidence="3 4">
    <name type="scientific">Chelatococcus reniformis</name>
    <dbReference type="NCBI Taxonomy" id="1494448"/>
    <lineage>
        <taxon>Bacteria</taxon>
        <taxon>Pseudomonadati</taxon>
        <taxon>Pseudomonadota</taxon>
        <taxon>Alphaproteobacteria</taxon>
        <taxon>Hyphomicrobiales</taxon>
        <taxon>Chelatococcaceae</taxon>
        <taxon>Chelatococcus</taxon>
    </lineage>
</organism>
<dbReference type="InterPro" id="IPR034904">
    <property type="entry name" value="FSCA_dom_sf"/>
</dbReference>
<dbReference type="Pfam" id="PF01883">
    <property type="entry name" value="FeS_assembly_P"/>
    <property type="match status" value="1"/>
</dbReference>
<keyword evidence="4" id="KW-1185">Reference proteome</keyword>
<dbReference type="InterPro" id="IPR011883">
    <property type="entry name" value="PaaD-like"/>
</dbReference>
<protein>
    <submittedName>
        <fullName evidence="3">Phenylacetic acid degradation protein</fullName>
    </submittedName>
</protein>
<dbReference type="Gene3D" id="3.30.300.130">
    <property type="entry name" value="Fe-S cluster assembly (FSCA)"/>
    <property type="match status" value="1"/>
</dbReference>
<dbReference type="SUPFAM" id="SSF117916">
    <property type="entry name" value="Fe-S cluster assembly (FSCA) domain-like"/>
    <property type="match status" value="1"/>
</dbReference>
<dbReference type="NCBIfam" id="TIGR02159">
    <property type="entry name" value="PA_CoA_Oxy4"/>
    <property type="match status" value="1"/>
</dbReference>
<comment type="caution">
    <text evidence="3">The sequence shown here is derived from an EMBL/GenBank/DDBJ whole genome shotgun (WGS) entry which is preliminary data.</text>
</comment>
<name>A0A916U008_9HYPH</name>
<proteinExistence type="predicted"/>
<reference evidence="3" key="2">
    <citation type="submission" date="2020-09" db="EMBL/GenBank/DDBJ databases">
        <authorList>
            <person name="Sun Q."/>
            <person name="Zhou Y."/>
        </authorList>
    </citation>
    <scope>NUCLEOTIDE SEQUENCE</scope>
    <source>
        <strain evidence="3">CGMCC 1.12919</strain>
    </source>
</reference>
<evidence type="ECO:0000259" key="1">
    <source>
        <dbReference type="Pfam" id="PF01883"/>
    </source>
</evidence>
<accession>A0A916U008</accession>
<dbReference type="PANTHER" id="PTHR42831">
    <property type="entry name" value="FE-S PROTEIN MATURATION AUXILIARY FACTOR YITW"/>
    <property type="match status" value="1"/>
</dbReference>
<gene>
    <name evidence="3" type="primary">paaD</name>
    <name evidence="3" type="ORF">GCM10010994_12160</name>
</gene>
<evidence type="ECO:0000313" key="4">
    <source>
        <dbReference type="Proteomes" id="UP000637002"/>
    </source>
</evidence>
<reference evidence="3" key="1">
    <citation type="journal article" date="2014" name="Int. J. Syst. Evol. Microbiol.">
        <title>Complete genome sequence of Corynebacterium casei LMG S-19264T (=DSM 44701T), isolated from a smear-ripened cheese.</title>
        <authorList>
            <consortium name="US DOE Joint Genome Institute (JGI-PGF)"/>
            <person name="Walter F."/>
            <person name="Albersmeier A."/>
            <person name="Kalinowski J."/>
            <person name="Ruckert C."/>
        </authorList>
    </citation>
    <scope>NUCLEOTIDE SEQUENCE</scope>
    <source>
        <strain evidence="3">CGMCC 1.12919</strain>
    </source>
</reference>
<dbReference type="InterPro" id="IPR002744">
    <property type="entry name" value="MIP18-like"/>
</dbReference>
<evidence type="ECO:0000259" key="2">
    <source>
        <dbReference type="Pfam" id="PF23451"/>
    </source>
</evidence>
<dbReference type="AlphaFoldDB" id="A0A916U008"/>